<dbReference type="Proteomes" id="UP000482800">
    <property type="component" value="Unassembled WGS sequence"/>
</dbReference>
<name>A0A6V8KHJ8_9ACTN</name>
<keyword evidence="4" id="KW-0238">DNA-binding</keyword>
<organism evidence="8 9">
    <name type="scientific">Phytohabitans houttuyneae</name>
    <dbReference type="NCBI Taxonomy" id="1076126"/>
    <lineage>
        <taxon>Bacteria</taxon>
        <taxon>Bacillati</taxon>
        <taxon>Actinomycetota</taxon>
        <taxon>Actinomycetes</taxon>
        <taxon>Micromonosporales</taxon>
        <taxon>Micromonosporaceae</taxon>
    </lineage>
</organism>
<comment type="caution">
    <text evidence="8">The sequence shown here is derived from an EMBL/GenBank/DDBJ whole genome shotgun (WGS) entry which is preliminary data.</text>
</comment>
<keyword evidence="9" id="KW-1185">Reference proteome</keyword>
<dbReference type="InterPro" id="IPR039425">
    <property type="entry name" value="RNA_pol_sigma-70-like"/>
</dbReference>
<comment type="similarity">
    <text evidence="1">Belongs to the sigma-70 factor family. ECF subfamily.</text>
</comment>
<protein>
    <submittedName>
        <fullName evidence="8">RNA polymerase sigma factor</fullName>
    </submittedName>
</protein>
<evidence type="ECO:0000256" key="3">
    <source>
        <dbReference type="ARBA" id="ARBA00023082"/>
    </source>
</evidence>
<evidence type="ECO:0000256" key="5">
    <source>
        <dbReference type="ARBA" id="ARBA00023163"/>
    </source>
</evidence>
<evidence type="ECO:0000256" key="2">
    <source>
        <dbReference type="ARBA" id="ARBA00023015"/>
    </source>
</evidence>
<gene>
    <name evidence="8" type="ORF">Phou_070400</name>
</gene>
<dbReference type="CDD" id="cd06171">
    <property type="entry name" value="Sigma70_r4"/>
    <property type="match status" value="1"/>
</dbReference>
<dbReference type="NCBIfam" id="TIGR02937">
    <property type="entry name" value="sigma70-ECF"/>
    <property type="match status" value="1"/>
</dbReference>
<dbReference type="InterPro" id="IPR007627">
    <property type="entry name" value="RNA_pol_sigma70_r2"/>
</dbReference>
<evidence type="ECO:0000259" key="6">
    <source>
        <dbReference type="Pfam" id="PF04542"/>
    </source>
</evidence>
<dbReference type="GO" id="GO:0003677">
    <property type="term" value="F:DNA binding"/>
    <property type="evidence" value="ECO:0007669"/>
    <property type="project" value="InterPro"/>
</dbReference>
<dbReference type="Pfam" id="PF04542">
    <property type="entry name" value="Sigma70_r2"/>
    <property type="match status" value="1"/>
</dbReference>
<keyword evidence="2" id="KW-0805">Transcription regulation</keyword>
<dbReference type="Pfam" id="PF04545">
    <property type="entry name" value="Sigma70_r4"/>
    <property type="match status" value="1"/>
</dbReference>
<dbReference type="InterPro" id="IPR013325">
    <property type="entry name" value="RNA_pol_sigma_r2"/>
</dbReference>
<dbReference type="InterPro" id="IPR036388">
    <property type="entry name" value="WH-like_DNA-bd_sf"/>
</dbReference>
<reference evidence="8 9" key="2">
    <citation type="submission" date="2020-03" db="EMBL/GenBank/DDBJ databases">
        <authorList>
            <person name="Ichikawa N."/>
            <person name="Kimura A."/>
            <person name="Kitahashi Y."/>
            <person name="Uohara A."/>
        </authorList>
    </citation>
    <scope>NUCLEOTIDE SEQUENCE [LARGE SCALE GENOMIC DNA]</scope>
    <source>
        <strain evidence="8 9">NBRC 108639</strain>
    </source>
</reference>
<feature type="domain" description="RNA polymerase sigma-70 region 2" evidence="6">
    <location>
        <begin position="23"/>
        <end position="90"/>
    </location>
</feature>
<dbReference type="InterPro" id="IPR007630">
    <property type="entry name" value="RNA_pol_sigma70_r4"/>
</dbReference>
<reference evidence="8 9" key="1">
    <citation type="submission" date="2020-03" db="EMBL/GenBank/DDBJ databases">
        <title>Whole genome shotgun sequence of Phytohabitans houttuyneae NBRC 108639.</title>
        <authorList>
            <person name="Komaki H."/>
            <person name="Tamura T."/>
        </authorList>
    </citation>
    <scope>NUCLEOTIDE SEQUENCE [LARGE SCALE GENOMIC DNA]</scope>
    <source>
        <strain evidence="8 9">NBRC 108639</strain>
    </source>
</reference>
<dbReference type="GO" id="GO:0016987">
    <property type="term" value="F:sigma factor activity"/>
    <property type="evidence" value="ECO:0007669"/>
    <property type="project" value="UniProtKB-KW"/>
</dbReference>
<dbReference type="PANTHER" id="PTHR43133">
    <property type="entry name" value="RNA POLYMERASE ECF-TYPE SIGMA FACTO"/>
    <property type="match status" value="1"/>
</dbReference>
<feature type="domain" description="RNA polymerase sigma-70 region 4" evidence="7">
    <location>
        <begin position="125"/>
        <end position="173"/>
    </location>
</feature>
<proteinExistence type="inferred from homology"/>
<dbReference type="SUPFAM" id="SSF88659">
    <property type="entry name" value="Sigma3 and sigma4 domains of RNA polymerase sigma factors"/>
    <property type="match status" value="1"/>
</dbReference>
<keyword evidence="3" id="KW-0731">Sigma factor</keyword>
<evidence type="ECO:0000313" key="9">
    <source>
        <dbReference type="Proteomes" id="UP000482800"/>
    </source>
</evidence>
<dbReference type="GO" id="GO:0006352">
    <property type="term" value="P:DNA-templated transcription initiation"/>
    <property type="evidence" value="ECO:0007669"/>
    <property type="project" value="InterPro"/>
</dbReference>
<evidence type="ECO:0000259" key="7">
    <source>
        <dbReference type="Pfam" id="PF04545"/>
    </source>
</evidence>
<dbReference type="Gene3D" id="1.10.10.10">
    <property type="entry name" value="Winged helix-like DNA-binding domain superfamily/Winged helix DNA-binding domain"/>
    <property type="match status" value="1"/>
</dbReference>
<dbReference type="InterPro" id="IPR013324">
    <property type="entry name" value="RNA_pol_sigma_r3/r4-like"/>
</dbReference>
<evidence type="ECO:0000313" key="8">
    <source>
        <dbReference type="EMBL" id="GFJ82860.1"/>
    </source>
</evidence>
<dbReference type="RefSeq" id="WP_246274035.1">
    <property type="nucleotide sequence ID" value="NZ_BAABGO010000004.1"/>
</dbReference>
<dbReference type="SUPFAM" id="SSF88946">
    <property type="entry name" value="Sigma2 domain of RNA polymerase sigma factors"/>
    <property type="match status" value="1"/>
</dbReference>
<dbReference type="EMBL" id="BLPF01000002">
    <property type="protein sequence ID" value="GFJ82860.1"/>
    <property type="molecule type" value="Genomic_DNA"/>
</dbReference>
<dbReference type="PANTHER" id="PTHR43133:SF62">
    <property type="entry name" value="RNA POLYMERASE SIGMA FACTOR SIGZ"/>
    <property type="match status" value="1"/>
</dbReference>
<dbReference type="Gene3D" id="1.10.1740.10">
    <property type="match status" value="1"/>
</dbReference>
<dbReference type="InterPro" id="IPR014284">
    <property type="entry name" value="RNA_pol_sigma-70_dom"/>
</dbReference>
<accession>A0A6V8KHJ8</accession>
<keyword evidence="5" id="KW-0804">Transcription</keyword>
<sequence length="193" mass="21389">MSGDEALAQRFQAGGGQALREAYDRYGRAVHHLAVSLLASTADAEDVTQSVFVAAWQGRQAFDPARGTLLGWLMGIARRKVVDQLRERGRQEQAVEAVRTVMVADPVETRTVEEVVDRLLVADEMGRLPDEQRRVLALAFYDDLTHQQISSVTGLPLGTVKSHLRRGLLRLRARWEVDNATRGPRPAGAPRAR</sequence>
<evidence type="ECO:0000256" key="4">
    <source>
        <dbReference type="ARBA" id="ARBA00023125"/>
    </source>
</evidence>
<dbReference type="AlphaFoldDB" id="A0A6V8KHJ8"/>
<evidence type="ECO:0000256" key="1">
    <source>
        <dbReference type="ARBA" id="ARBA00010641"/>
    </source>
</evidence>